<keyword evidence="2" id="KW-1185">Reference proteome</keyword>
<dbReference type="AlphaFoldDB" id="A0ABD0PPA0"/>
<evidence type="ECO:0000313" key="1">
    <source>
        <dbReference type="EMBL" id="KAL0175873.1"/>
    </source>
</evidence>
<protein>
    <submittedName>
        <fullName evidence="1">Uncharacterized protein</fullName>
    </submittedName>
</protein>
<comment type="caution">
    <text evidence="1">The sequence shown here is derived from an EMBL/GenBank/DDBJ whole genome shotgun (WGS) entry which is preliminary data.</text>
</comment>
<name>A0ABD0PPA0_CIRMR</name>
<reference evidence="1 2" key="1">
    <citation type="submission" date="2024-05" db="EMBL/GenBank/DDBJ databases">
        <title>Genome sequencing and assembly of Indian major carp, Cirrhinus mrigala (Hamilton, 1822).</title>
        <authorList>
            <person name="Mohindra V."/>
            <person name="Chowdhury L.M."/>
            <person name="Lal K."/>
            <person name="Jena J.K."/>
        </authorList>
    </citation>
    <scope>NUCLEOTIDE SEQUENCE [LARGE SCALE GENOMIC DNA]</scope>
    <source>
        <strain evidence="1">CM1030</strain>
        <tissue evidence="1">Blood</tissue>
    </source>
</reference>
<dbReference type="EMBL" id="JAMKFB020000014">
    <property type="protein sequence ID" value="KAL0175873.1"/>
    <property type="molecule type" value="Genomic_DNA"/>
</dbReference>
<dbReference type="Proteomes" id="UP001529510">
    <property type="component" value="Unassembled WGS sequence"/>
</dbReference>
<gene>
    <name evidence="1" type="ORF">M9458_028203</name>
</gene>
<feature type="non-terminal residue" evidence="1">
    <location>
        <position position="1"/>
    </location>
</feature>
<accession>A0ABD0PPA0</accession>
<proteinExistence type="predicted"/>
<feature type="non-terminal residue" evidence="1">
    <location>
        <position position="54"/>
    </location>
</feature>
<evidence type="ECO:0000313" key="2">
    <source>
        <dbReference type="Proteomes" id="UP001529510"/>
    </source>
</evidence>
<sequence>GKTACRLKEDLPRDPNILVSSDGLKLSTLVIVKKKASSLAAGFSGGLFSKSSLI</sequence>
<organism evidence="1 2">
    <name type="scientific">Cirrhinus mrigala</name>
    <name type="common">Mrigala</name>
    <dbReference type="NCBI Taxonomy" id="683832"/>
    <lineage>
        <taxon>Eukaryota</taxon>
        <taxon>Metazoa</taxon>
        <taxon>Chordata</taxon>
        <taxon>Craniata</taxon>
        <taxon>Vertebrata</taxon>
        <taxon>Euteleostomi</taxon>
        <taxon>Actinopterygii</taxon>
        <taxon>Neopterygii</taxon>
        <taxon>Teleostei</taxon>
        <taxon>Ostariophysi</taxon>
        <taxon>Cypriniformes</taxon>
        <taxon>Cyprinidae</taxon>
        <taxon>Labeoninae</taxon>
        <taxon>Labeonini</taxon>
        <taxon>Cirrhinus</taxon>
    </lineage>
</organism>